<dbReference type="Gene3D" id="3.30.110.40">
    <property type="entry name" value="TusA-like domain"/>
    <property type="match status" value="1"/>
</dbReference>
<accession>A0A2Z6EZB0</accession>
<name>A0A2Z6EZB0_HALHR</name>
<keyword evidence="4" id="KW-1185">Reference proteome</keyword>
<dbReference type="KEGG" id="hhk:HH1059_00100"/>
<dbReference type="PANTHER" id="PTHR33279:SF6">
    <property type="entry name" value="SULFUR CARRIER PROTEIN YEDF-RELATED"/>
    <property type="match status" value="1"/>
</dbReference>
<organism evidence="3 4">
    <name type="scientific">Halorhodospira halochloris</name>
    <name type="common">Ectothiorhodospira halochloris</name>
    <dbReference type="NCBI Taxonomy" id="1052"/>
    <lineage>
        <taxon>Bacteria</taxon>
        <taxon>Pseudomonadati</taxon>
        <taxon>Pseudomonadota</taxon>
        <taxon>Gammaproteobacteria</taxon>
        <taxon>Chromatiales</taxon>
        <taxon>Ectothiorhodospiraceae</taxon>
        <taxon>Halorhodospira</taxon>
    </lineage>
</organism>
<dbReference type="AlphaFoldDB" id="A0A2Z6EZB0"/>
<reference evidence="3" key="1">
    <citation type="submission" date="2016-02" db="EMBL/GenBank/DDBJ databases">
        <title>Halorhodospira halochloris DSM-1059 complete genome, version 2.</title>
        <authorList>
            <person name="Tsukatani Y."/>
        </authorList>
    </citation>
    <scope>NUCLEOTIDE SEQUENCE</scope>
    <source>
        <strain evidence="3">DSM 1059</strain>
    </source>
</reference>
<comment type="similarity">
    <text evidence="1">Belongs to the sulfur carrier protein TusA family.</text>
</comment>
<sequence>MKRDLLDCRNLLCPMPVIRTQASIARMQPGDELEVIATDPGALQDIPAWCRVHGHELLDTWEDGKEIHLLIRANAPQ</sequence>
<gene>
    <name evidence="3" type="ORF">HH1059_00100</name>
</gene>
<dbReference type="SUPFAM" id="SSF64307">
    <property type="entry name" value="SirA-like"/>
    <property type="match status" value="1"/>
</dbReference>
<protein>
    <submittedName>
        <fullName evidence="3">Response regulator SirA</fullName>
    </submittedName>
</protein>
<evidence type="ECO:0000256" key="1">
    <source>
        <dbReference type="ARBA" id="ARBA00008984"/>
    </source>
</evidence>
<feature type="domain" description="UPF0033" evidence="2">
    <location>
        <begin position="6"/>
        <end position="72"/>
    </location>
</feature>
<dbReference type="OrthoDB" id="9797352at2"/>
<dbReference type="InterPro" id="IPR001455">
    <property type="entry name" value="TusA-like"/>
</dbReference>
<dbReference type="CDD" id="cd00291">
    <property type="entry name" value="SirA_YedF_YeeD"/>
    <property type="match status" value="1"/>
</dbReference>
<dbReference type="InterPro" id="IPR036868">
    <property type="entry name" value="TusA-like_sf"/>
</dbReference>
<dbReference type="Proteomes" id="UP000218890">
    <property type="component" value="Chromosome"/>
</dbReference>
<dbReference type="EMBL" id="AP017372">
    <property type="protein sequence ID" value="BBE10936.1"/>
    <property type="molecule type" value="Genomic_DNA"/>
</dbReference>
<dbReference type="PANTHER" id="PTHR33279">
    <property type="entry name" value="SULFUR CARRIER PROTEIN YEDF-RELATED"/>
    <property type="match status" value="1"/>
</dbReference>
<evidence type="ECO:0000259" key="2">
    <source>
        <dbReference type="Pfam" id="PF01206"/>
    </source>
</evidence>
<evidence type="ECO:0000313" key="3">
    <source>
        <dbReference type="EMBL" id="BBE10936.1"/>
    </source>
</evidence>
<dbReference type="RefSeq" id="WP_096406847.1">
    <property type="nucleotide sequence ID" value="NZ_AP017372.2"/>
</dbReference>
<proteinExistence type="inferred from homology"/>
<dbReference type="Pfam" id="PF01206">
    <property type="entry name" value="TusA"/>
    <property type="match status" value="1"/>
</dbReference>
<evidence type="ECO:0000313" key="4">
    <source>
        <dbReference type="Proteomes" id="UP000218890"/>
    </source>
</evidence>